<keyword evidence="1" id="KW-0732">Signal</keyword>
<evidence type="ECO:0000313" key="2">
    <source>
        <dbReference type="EMBL" id="MVN78695.1"/>
    </source>
</evidence>
<dbReference type="CDD" id="cd08994">
    <property type="entry name" value="GH43_62_32_68_117_130-like"/>
    <property type="match status" value="1"/>
</dbReference>
<reference evidence="2 3" key="1">
    <citation type="submission" date="2019-12" db="EMBL/GenBank/DDBJ databases">
        <title>Hymenobacter sp. HMF4947 Genome sequencing and assembly.</title>
        <authorList>
            <person name="Kang H."/>
            <person name="Cha I."/>
            <person name="Kim H."/>
            <person name="Joh K."/>
        </authorList>
    </citation>
    <scope>NUCLEOTIDE SEQUENCE [LARGE SCALE GENOMIC DNA]</scope>
    <source>
        <strain evidence="2 3">HMF4947</strain>
    </source>
</reference>
<feature type="signal peptide" evidence="1">
    <location>
        <begin position="1"/>
        <end position="21"/>
    </location>
</feature>
<dbReference type="EMBL" id="WQKZ01000006">
    <property type="protein sequence ID" value="MVN78695.1"/>
    <property type="molecule type" value="Genomic_DNA"/>
</dbReference>
<organism evidence="2 3">
    <name type="scientific">Hymenobacter ginkgonis</name>
    <dbReference type="NCBI Taxonomy" id="2682976"/>
    <lineage>
        <taxon>Bacteria</taxon>
        <taxon>Pseudomonadati</taxon>
        <taxon>Bacteroidota</taxon>
        <taxon>Cytophagia</taxon>
        <taxon>Cytophagales</taxon>
        <taxon>Hymenobacteraceae</taxon>
        <taxon>Hymenobacter</taxon>
    </lineage>
</organism>
<evidence type="ECO:0000256" key="1">
    <source>
        <dbReference type="SAM" id="SignalP"/>
    </source>
</evidence>
<dbReference type="RefSeq" id="WP_157569067.1">
    <property type="nucleotide sequence ID" value="NZ_WQKZ01000006.1"/>
</dbReference>
<comment type="caution">
    <text evidence="2">The sequence shown here is derived from an EMBL/GenBank/DDBJ whole genome shotgun (WGS) entry which is preliminary data.</text>
</comment>
<dbReference type="Proteomes" id="UP000441336">
    <property type="component" value="Unassembled WGS sequence"/>
</dbReference>
<dbReference type="SUPFAM" id="SSF75005">
    <property type="entry name" value="Arabinanase/levansucrase/invertase"/>
    <property type="match status" value="1"/>
</dbReference>
<dbReference type="AlphaFoldDB" id="A0A7K1TJX0"/>
<name>A0A7K1TJX0_9BACT</name>
<protein>
    <submittedName>
        <fullName evidence="2">Glycosyl hydrolase family 43</fullName>
    </submittedName>
</protein>
<evidence type="ECO:0000313" key="3">
    <source>
        <dbReference type="Proteomes" id="UP000441336"/>
    </source>
</evidence>
<proteinExistence type="predicted"/>
<keyword evidence="3" id="KW-1185">Reference proteome</keyword>
<feature type="chain" id="PRO_5029516951" evidence="1">
    <location>
        <begin position="22"/>
        <end position="361"/>
    </location>
</feature>
<dbReference type="InterPro" id="IPR023296">
    <property type="entry name" value="Glyco_hydro_beta-prop_sf"/>
</dbReference>
<gene>
    <name evidence="2" type="ORF">GO988_20365</name>
</gene>
<dbReference type="GO" id="GO:0016787">
    <property type="term" value="F:hydrolase activity"/>
    <property type="evidence" value="ECO:0007669"/>
    <property type="project" value="UniProtKB-KW"/>
</dbReference>
<dbReference type="Gene3D" id="2.115.10.20">
    <property type="entry name" value="Glycosyl hydrolase domain, family 43"/>
    <property type="match status" value="1"/>
</dbReference>
<keyword evidence="2" id="KW-0378">Hydrolase</keyword>
<sequence length="361" mass="40306">MPTRRTFLTGLLLAPFAQAWARAGRLSTYATYPRRDFAKFSRHLRPVGRVLELPGYYVWCSSPIYGPDGRVHVFFSRWDAKKGMGGWLNGSEIVRAVAARPEGPYEVRETVLAPRGPGYWDATTCHNPSIQFVDGQYCLFFMGNSNGKTDTKRIGLATAPTLEGPWTRPDQPLLLPGPAGAWDDHCTTNPAFIKHPNGEYRLYYKSWNTAEYEAAQGQPIRGNRKYGLAVAEHLVGPYVKYAGNPVIDFSGQGQNKQFEDAFVWWQHGKFNLLARDMGVYSQDVGLYLESADGKAWTFPKIAFLPLRDYGVAQPPAPTNLKRYGRLERPQLLLRDGRPEYLFCASQGGAAGTASAFVLRVG</sequence>
<accession>A0A7K1TJX0</accession>